<feature type="transmembrane region" description="Helical" evidence="1">
    <location>
        <begin position="51"/>
        <end position="75"/>
    </location>
</feature>
<dbReference type="GeneID" id="87817035"/>
<sequence length="240" mass="26410">MSAEARSMGREGGVFIGISATGCWGKTSGVRGRFYPERLLIYHAGTGKTTFLAYLKVTTLFLLGFFDFIVVPAYLQASHPILPTIGVGLCGIIPVIYVTWSTSPFIASMHLHLPPYARWSQSILERFARTAPPNTRLDITTMSLIGKPRVSSVTLADLRPARERLGMVNYVRDATVANANRKWWRFRAVTKFHVHDGMERSVKEGWVWGPLADGIAKRAAARWGDGGGKDDGVVGSGEKK</sequence>
<reference evidence="2" key="1">
    <citation type="journal article" date="2023" name="Mol. Phylogenet. Evol.">
        <title>Genome-scale phylogeny and comparative genomics of the fungal order Sordariales.</title>
        <authorList>
            <person name="Hensen N."/>
            <person name="Bonometti L."/>
            <person name="Westerberg I."/>
            <person name="Brannstrom I.O."/>
            <person name="Guillou S."/>
            <person name="Cros-Aarteil S."/>
            <person name="Calhoun S."/>
            <person name="Haridas S."/>
            <person name="Kuo A."/>
            <person name="Mondo S."/>
            <person name="Pangilinan J."/>
            <person name="Riley R."/>
            <person name="LaButti K."/>
            <person name="Andreopoulos B."/>
            <person name="Lipzen A."/>
            <person name="Chen C."/>
            <person name="Yan M."/>
            <person name="Daum C."/>
            <person name="Ng V."/>
            <person name="Clum A."/>
            <person name="Steindorff A."/>
            <person name="Ohm R.A."/>
            <person name="Martin F."/>
            <person name="Silar P."/>
            <person name="Natvig D.O."/>
            <person name="Lalanne C."/>
            <person name="Gautier V."/>
            <person name="Ament-Velasquez S.L."/>
            <person name="Kruys A."/>
            <person name="Hutchinson M.I."/>
            <person name="Powell A.J."/>
            <person name="Barry K."/>
            <person name="Miller A.N."/>
            <person name="Grigoriev I.V."/>
            <person name="Debuchy R."/>
            <person name="Gladieux P."/>
            <person name="Hiltunen Thoren M."/>
            <person name="Johannesson H."/>
        </authorList>
    </citation>
    <scope>NUCLEOTIDE SEQUENCE</scope>
    <source>
        <strain evidence="2">CBS 141.50</strain>
    </source>
</reference>
<evidence type="ECO:0000313" key="2">
    <source>
        <dbReference type="EMBL" id="KAK4144366.1"/>
    </source>
</evidence>
<protein>
    <submittedName>
        <fullName evidence="2">Uncharacterized protein</fullName>
    </submittedName>
</protein>
<dbReference type="Proteomes" id="UP001302676">
    <property type="component" value="Unassembled WGS sequence"/>
</dbReference>
<dbReference type="RefSeq" id="XP_062637737.1">
    <property type="nucleotide sequence ID" value="XM_062780422.1"/>
</dbReference>
<keyword evidence="3" id="KW-1185">Reference proteome</keyword>
<comment type="caution">
    <text evidence="2">The sequence shown here is derived from an EMBL/GenBank/DDBJ whole genome shotgun (WGS) entry which is preliminary data.</text>
</comment>
<evidence type="ECO:0000313" key="3">
    <source>
        <dbReference type="Proteomes" id="UP001302676"/>
    </source>
</evidence>
<name>A0AAN6ZPB7_9PEZI</name>
<dbReference type="EMBL" id="MU853577">
    <property type="protein sequence ID" value="KAK4144366.1"/>
    <property type="molecule type" value="Genomic_DNA"/>
</dbReference>
<gene>
    <name evidence="2" type="ORF">C8A04DRAFT_27820</name>
</gene>
<evidence type="ECO:0000256" key="1">
    <source>
        <dbReference type="SAM" id="Phobius"/>
    </source>
</evidence>
<keyword evidence="1" id="KW-1133">Transmembrane helix</keyword>
<reference evidence="2" key="2">
    <citation type="submission" date="2023-05" db="EMBL/GenBank/DDBJ databases">
        <authorList>
            <consortium name="Lawrence Berkeley National Laboratory"/>
            <person name="Steindorff A."/>
            <person name="Hensen N."/>
            <person name="Bonometti L."/>
            <person name="Westerberg I."/>
            <person name="Brannstrom I.O."/>
            <person name="Guillou S."/>
            <person name="Cros-Aarteil S."/>
            <person name="Calhoun S."/>
            <person name="Haridas S."/>
            <person name="Kuo A."/>
            <person name="Mondo S."/>
            <person name="Pangilinan J."/>
            <person name="Riley R."/>
            <person name="Labutti K."/>
            <person name="Andreopoulos B."/>
            <person name="Lipzen A."/>
            <person name="Chen C."/>
            <person name="Yanf M."/>
            <person name="Daum C."/>
            <person name="Ng V."/>
            <person name="Clum A."/>
            <person name="Ohm R."/>
            <person name="Martin F."/>
            <person name="Silar P."/>
            <person name="Natvig D."/>
            <person name="Lalanne C."/>
            <person name="Gautier V."/>
            <person name="Ament-Velasquez S.L."/>
            <person name="Kruys A."/>
            <person name="Hutchinson M.I."/>
            <person name="Powell A.J."/>
            <person name="Barry K."/>
            <person name="Miller A.N."/>
            <person name="Grigoriev I.V."/>
            <person name="Debuchy R."/>
            <person name="Gladieux P."/>
            <person name="Thoren M.H."/>
            <person name="Johannesson H."/>
        </authorList>
    </citation>
    <scope>NUCLEOTIDE SEQUENCE</scope>
    <source>
        <strain evidence="2">CBS 141.50</strain>
    </source>
</reference>
<accession>A0AAN6ZPB7</accession>
<keyword evidence="1" id="KW-0812">Transmembrane</keyword>
<dbReference type="AlphaFoldDB" id="A0AAN6ZPB7"/>
<proteinExistence type="predicted"/>
<keyword evidence="1" id="KW-0472">Membrane</keyword>
<organism evidence="2 3">
    <name type="scientific">Dichotomopilus funicola</name>
    <dbReference type="NCBI Taxonomy" id="1934379"/>
    <lineage>
        <taxon>Eukaryota</taxon>
        <taxon>Fungi</taxon>
        <taxon>Dikarya</taxon>
        <taxon>Ascomycota</taxon>
        <taxon>Pezizomycotina</taxon>
        <taxon>Sordariomycetes</taxon>
        <taxon>Sordariomycetidae</taxon>
        <taxon>Sordariales</taxon>
        <taxon>Chaetomiaceae</taxon>
        <taxon>Dichotomopilus</taxon>
    </lineage>
</organism>
<feature type="transmembrane region" description="Helical" evidence="1">
    <location>
        <begin position="81"/>
        <end position="100"/>
    </location>
</feature>
<dbReference type="PROSITE" id="PS51257">
    <property type="entry name" value="PROKAR_LIPOPROTEIN"/>
    <property type="match status" value="1"/>
</dbReference>